<dbReference type="Pfam" id="PF17482">
    <property type="entry name" value="Phage_sheath_1C"/>
    <property type="match status" value="1"/>
</dbReference>
<keyword evidence="4" id="KW-1185">Reference proteome</keyword>
<gene>
    <name evidence="3" type="ORF">ORQ98_09130</name>
</gene>
<protein>
    <submittedName>
        <fullName evidence="3">Phage tail sheath subtilisin-like domain-containing protein</fullName>
    </submittedName>
</protein>
<dbReference type="EMBL" id="JAPMOU010000009">
    <property type="protein sequence ID" value="MDE1462134.1"/>
    <property type="molecule type" value="Genomic_DNA"/>
</dbReference>
<accession>A0ABT5UAH9</accession>
<comment type="similarity">
    <text evidence="1">Belongs to the myoviridae tail sheath protein family.</text>
</comment>
<dbReference type="RefSeq" id="WP_274688493.1">
    <property type="nucleotide sequence ID" value="NZ_JAPMOU010000009.1"/>
</dbReference>
<evidence type="ECO:0000259" key="2">
    <source>
        <dbReference type="Pfam" id="PF17482"/>
    </source>
</evidence>
<dbReference type="PANTHER" id="PTHR35861:SF1">
    <property type="entry name" value="PHAGE TAIL SHEATH PROTEIN"/>
    <property type="match status" value="1"/>
</dbReference>
<dbReference type="PANTHER" id="PTHR35861">
    <property type="match status" value="1"/>
</dbReference>
<evidence type="ECO:0000256" key="1">
    <source>
        <dbReference type="ARBA" id="ARBA00008005"/>
    </source>
</evidence>
<proteinExistence type="inferred from homology"/>
<dbReference type="Gene3D" id="3.40.50.11780">
    <property type="match status" value="1"/>
</dbReference>
<sequence>MASSYKTPNVYVEERSIFPPSVAEVATAIPAFIGRTEIDEDAGGESLVNQSVRITSLVEYESWFGGPFDESFDLESIKDSEGNVIDVKFKKDTLSKMPDFILYQSVAHYFANGGGACYVISIGTPAKYTDVSTEKALFEEAIDVVSQVDEVTLMVLADAAPRFKDSLPEFYGLCNKGLAKCTELKDRFMLIDCVDSLGNDSTSRDNDVKALRDTINNEVDFAKYGAAYYPYLMTTMARAYDESKVTLDDVAMNDPSLQGTEAYSILKNKLAKNYLILPPSSAMAGIYARVDGARGVWKAPANVSVSGIVGPTRIIDNVIQENLNVDTTAGKSINAIRAFTGKGTLVWGARTLAGNDNEWRYVSVRRLFNMVEESIQKSTGFAVFEPNTPFTWLKLKTMIESYLTNLWRQGALFGETPEQAFFVNVGLGQTMTEDDINNGYMRIEIGIAAVRPAEFIVLTFSHKSLEG</sequence>
<dbReference type="InterPro" id="IPR020287">
    <property type="entry name" value="Tail_sheath_C"/>
</dbReference>
<reference evidence="3 4" key="1">
    <citation type="submission" date="2022-11" db="EMBL/GenBank/DDBJ databases">
        <title>Spartinivicinus poritis sp. nov., isolated from scleractinian coral Porites lutea.</title>
        <authorList>
            <person name="Zhang G."/>
            <person name="Cai L."/>
            <person name="Wei Q."/>
        </authorList>
    </citation>
    <scope>NUCLEOTIDE SEQUENCE [LARGE SCALE GENOMIC DNA]</scope>
    <source>
        <strain evidence="3 4">A2-2</strain>
    </source>
</reference>
<dbReference type="InterPro" id="IPR052042">
    <property type="entry name" value="Tail_sheath_structural"/>
</dbReference>
<evidence type="ECO:0000313" key="3">
    <source>
        <dbReference type="EMBL" id="MDE1462134.1"/>
    </source>
</evidence>
<comment type="caution">
    <text evidence="3">The sequence shown here is derived from an EMBL/GenBank/DDBJ whole genome shotgun (WGS) entry which is preliminary data.</text>
</comment>
<organism evidence="3 4">
    <name type="scientific">Spartinivicinus poritis</name>
    <dbReference type="NCBI Taxonomy" id="2994640"/>
    <lineage>
        <taxon>Bacteria</taxon>
        <taxon>Pseudomonadati</taxon>
        <taxon>Pseudomonadota</taxon>
        <taxon>Gammaproteobacteria</taxon>
        <taxon>Oceanospirillales</taxon>
        <taxon>Zooshikellaceae</taxon>
        <taxon>Spartinivicinus</taxon>
    </lineage>
</organism>
<name>A0ABT5UAH9_9GAMM</name>
<evidence type="ECO:0000313" key="4">
    <source>
        <dbReference type="Proteomes" id="UP001528823"/>
    </source>
</evidence>
<feature type="domain" description="Tail sheath protein C-terminal" evidence="2">
    <location>
        <begin position="356"/>
        <end position="460"/>
    </location>
</feature>
<dbReference type="Proteomes" id="UP001528823">
    <property type="component" value="Unassembled WGS sequence"/>
</dbReference>